<feature type="compositionally biased region" description="Polar residues" evidence="1">
    <location>
        <begin position="9"/>
        <end position="27"/>
    </location>
</feature>
<dbReference type="EMBL" id="KN847336">
    <property type="protein sequence ID" value="KIW41941.1"/>
    <property type="molecule type" value="Genomic_DNA"/>
</dbReference>
<sequence length="217" mass="24788">MMMPFCANTRASTMQRNPSTIPTSSSMMKIKQRPSTSRRGSTISTSRTPSRLPSIREECPAYDSVCSTPLSEQQTQEDFLDDHHHHPSRSYTEESLEDETRHDSDEEELPPYVLLDNGINKPAYSRRVREATSSSSTTSVVEQPQQSSKLDGILCPRCNLRRAKAWYRQRILNDNDSGSKAKSKSKPKPKPKPKRQMPTYYTQADLDNNLSFAYYLF</sequence>
<reference evidence="2 3" key="1">
    <citation type="submission" date="2015-01" db="EMBL/GenBank/DDBJ databases">
        <title>The Genome Sequence of Exophiala oligosperma CBS72588.</title>
        <authorList>
            <consortium name="The Broad Institute Genomics Platform"/>
            <person name="Cuomo C."/>
            <person name="de Hoog S."/>
            <person name="Gorbushina A."/>
            <person name="Stielow B."/>
            <person name="Teixiera M."/>
            <person name="Abouelleil A."/>
            <person name="Chapman S.B."/>
            <person name="Priest M."/>
            <person name="Young S.K."/>
            <person name="Wortman J."/>
            <person name="Nusbaum C."/>
            <person name="Birren B."/>
        </authorList>
    </citation>
    <scope>NUCLEOTIDE SEQUENCE [LARGE SCALE GENOMIC DNA]</scope>
    <source>
        <strain evidence="2 3">CBS 72588</strain>
    </source>
</reference>
<evidence type="ECO:0000313" key="2">
    <source>
        <dbReference type="EMBL" id="KIW41941.1"/>
    </source>
</evidence>
<feature type="compositionally biased region" description="Basic residues" evidence="1">
    <location>
        <begin position="181"/>
        <end position="195"/>
    </location>
</feature>
<accession>A0A0D2APT4</accession>
<feature type="region of interest" description="Disordered" evidence="1">
    <location>
        <begin position="171"/>
        <end position="198"/>
    </location>
</feature>
<feature type="compositionally biased region" description="Low complexity" evidence="1">
    <location>
        <begin position="131"/>
        <end position="148"/>
    </location>
</feature>
<feature type="compositionally biased region" description="Polar residues" evidence="1">
    <location>
        <begin position="65"/>
        <end position="77"/>
    </location>
</feature>
<dbReference type="OrthoDB" id="4121186at2759"/>
<proteinExistence type="predicted"/>
<dbReference type="AlphaFoldDB" id="A0A0D2APT4"/>
<dbReference type="VEuPathDB" id="FungiDB:PV06_05536"/>
<dbReference type="RefSeq" id="XP_016262157.1">
    <property type="nucleotide sequence ID" value="XM_016406553.1"/>
</dbReference>
<dbReference type="GeneID" id="27357610"/>
<evidence type="ECO:0000256" key="1">
    <source>
        <dbReference type="SAM" id="MobiDB-lite"/>
    </source>
</evidence>
<feature type="region of interest" description="Disordered" evidence="1">
    <location>
        <begin position="126"/>
        <end position="148"/>
    </location>
</feature>
<name>A0A0D2APT4_9EURO</name>
<organism evidence="2 3">
    <name type="scientific">Exophiala oligosperma</name>
    <dbReference type="NCBI Taxonomy" id="215243"/>
    <lineage>
        <taxon>Eukaryota</taxon>
        <taxon>Fungi</taxon>
        <taxon>Dikarya</taxon>
        <taxon>Ascomycota</taxon>
        <taxon>Pezizomycotina</taxon>
        <taxon>Eurotiomycetes</taxon>
        <taxon>Chaetothyriomycetidae</taxon>
        <taxon>Chaetothyriales</taxon>
        <taxon>Herpotrichiellaceae</taxon>
        <taxon>Exophiala</taxon>
    </lineage>
</organism>
<feature type="region of interest" description="Disordered" evidence="1">
    <location>
        <begin position="1"/>
        <end position="112"/>
    </location>
</feature>
<keyword evidence="3" id="KW-1185">Reference proteome</keyword>
<protein>
    <submittedName>
        <fullName evidence="2">Uncharacterized protein</fullName>
    </submittedName>
</protein>
<evidence type="ECO:0000313" key="3">
    <source>
        <dbReference type="Proteomes" id="UP000053342"/>
    </source>
</evidence>
<dbReference type="HOGENOM" id="CLU_110787_0_0_1"/>
<dbReference type="Proteomes" id="UP000053342">
    <property type="component" value="Unassembled WGS sequence"/>
</dbReference>
<feature type="compositionally biased region" description="Low complexity" evidence="1">
    <location>
        <begin position="33"/>
        <end position="53"/>
    </location>
</feature>
<gene>
    <name evidence="2" type="ORF">PV06_05536</name>
</gene>